<feature type="coiled-coil region" evidence="1">
    <location>
        <begin position="13"/>
        <end position="40"/>
    </location>
</feature>
<evidence type="ECO:0000256" key="1">
    <source>
        <dbReference type="SAM" id="Coils"/>
    </source>
</evidence>
<evidence type="ECO:0000313" key="3">
    <source>
        <dbReference type="Proteomes" id="UP000219573"/>
    </source>
</evidence>
<name>A0A285IHE1_9FIRM</name>
<keyword evidence="1" id="KW-0175">Coiled coil</keyword>
<reference evidence="3" key="1">
    <citation type="submission" date="2017-09" db="EMBL/GenBank/DDBJ databases">
        <authorList>
            <person name="Varghese N."/>
            <person name="Submissions S."/>
        </authorList>
    </citation>
    <scope>NUCLEOTIDE SEQUENCE [LARGE SCALE GENOMIC DNA]</scope>
    <source>
        <strain evidence="3">MSL47</strain>
    </source>
</reference>
<dbReference type="AlphaFoldDB" id="A0A285IHE1"/>
<sequence length="122" mass="14600">MPKLFLSVRITENFFTNEEINKIEKELKKYNNKSEFLRKIIKFYLQIEDNESLINDSNLNPQNSNYNKNLEELKILIEENHKILQKLSSSEIQLKSDNYKEPYKGEEQEVQTEKILGLLNQF</sequence>
<keyword evidence="3" id="KW-1185">Reference proteome</keyword>
<dbReference type="Proteomes" id="UP000219573">
    <property type="component" value="Unassembled WGS sequence"/>
</dbReference>
<dbReference type="RefSeq" id="WP_097019633.1">
    <property type="nucleotide sequence ID" value="NZ_OBDZ01000051.1"/>
</dbReference>
<proteinExistence type="predicted"/>
<gene>
    <name evidence="2" type="ORF">SAMN06265827_1513</name>
</gene>
<dbReference type="EMBL" id="OBDZ01000051">
    <property type="protein sequence ID" value="SNY47420.1"/>
    <property type="molecule type" value="Genomic_DNA"/>
</dbReference>
<organism evidence="2 3">
    <name type="scientific">Orenia metallireducens</name>
    <dbReference type="NCBI Taxonomy" id="1413210"/>
    <lineage>
        <taxon>Bacteria</taxon>
        <taxon>Bacillati</taxon>
        <taxon>Bacillota</taxon>
        <taxon>Clostridia</taxon>
        <taxon>Halanaerobiales</taxon>
        <taxon>Halobacteroidaceae</taxon>
        <taxon>Orenia</taxon>
    </lineage>
</organism>
<accession>A0A285IHE1</accession>
<evidence type="ECO:0000313" key="2">
    <source>
        <dbReference type="EMBL" id="SNY47420.1"/>
    </source>
</evidence>
<protein>
    <submittedName>
        <fullName evidence="2">Uncharacterized protein</fullName>
    </submittedName>
</protein>